<sequence>MAAKVPIRAVFDGSTATGLAEFQSTEFIALAYGGLGASLSIGSAGQVLKVNSGADALEFGAVEAILNIDGMTDGSGITIADSDKFAASDGGTEKYVLASQIKTYAGS</sequence>
<organism evidence="1">
    <name type="scientific">marine metagenome</name>
    <dbReference type="NCBI Taxonomy" id="408172"/>
    <lineage>
        <taxon>unclassified sequences</taxon>
        <taxon>metagenomes</taxon>
        <taxon>ecological metagenomes</taxon>
    </lineage>
</organism>
<reference evidence="1" key="1">
    <citation type="submission" date="2018-05" db="EMBL/GenBank/DDBJ databases">
        <authorList>
            <person name="Lanie J.A."/>
            <person name="Ng W.-L."/>
            <person name="Kazmierczak K.M."/>
            <person name="Andrzejewski T.M."/>
            <person name="Davidsen T.M."/>
            <person name="Wayne K.J."/>
            <person name="Tettelin H."/>
            <person name="Glass J.I."/>
            <person name="Rusch D."/>
            <person name="Podicherti R."/>
            <person name="Tsui H.-C.T."/>
            <person name="Winkler M.E."/>
        </authorList>
    </citation>
    <scope>NUCLEOTIDE SEQUENCE</scope>
</reference>
<dbReference type="AlphaFoldDB" id="A0A382TMT1"/>
<accession>A0A382TMT1</accession>
<dbReference type="EMBL" id="UINC01137800">
    <property type="protein sequence ID" value="SVD23360.1"/>
    <property type="molecule type" value="Genomic_DNA"/>
</dbReference>
<gene>
    <name evidence="1" type="ORF">METZ01_LOCUS376214</name>
</gene>
<protein>
    <submittedName>
        <fullName evidence="1">Uncharacterized protein</fullName>
    </submittedName>
</protein>
<feature type="non-terminal residue" evidence="1">
    <location>
        <position position="107"/>
    </location>
</feature>
<name>A0A382TMT1_9ZZZZ</name>
<proteinExistence type="predicted"/>
<evidence type="ECO:0000313" key="1">
    <source>
        <dbReference type="EMBL" id="SVD23360.1"/>
    </source>
</evidence>